<evidence type="ECO:0000256" key="11">
    <source>
        <dbReference type="SAM" id="SignalP"/>
    </source>
</evidence>
<dbReference type="OrthoDB" id="4187847at2759"/>
<dbReference type="PIRSF" id="PIRSF016302">
    <property type="entry name" value="Man_a_manosd"/>
    <property type="match status" value="1"/>
</dbReference>
<comment type="catalytic activity">
    <reaction evidence="1 10">
        <text>Random hydrolysis of (1-&gt;6)-alpha-D-mannosidic linkages in unbranched (1-&gt;6)-mannans.</text>
        <dbReference type="EC" id="3.2.1.101"/>
    </reaction>
</comment>
<accession>A0A8G1RQR9</accession>
<keyword evidence="13" id="KW-1185">Reference proteome</keyword>
<evidence type="ECO:0000313" key="13">
    <source>
        <dbReference type="Proteomes" id="UP000249789"/>
    </source>
</evidence>
<protein>
    <recommendedName>
        <fullName evidence="4 10">Mannan endo-1,6-alpha-mannosidase</fullName>
        <ecNumber evidence="4 10">3.2.1.101</ecNumber>
    </recommendedName>
</protein>
<dbReference type="GeneID" id="63861902"/>
<keyword evidence="8" id="KW-0325">Glycoprotein</keyword>
<feature type="signal peptide" evidence="11">
    <location>
        <begin position="1"/>
        <end position="25"/>
    </location>
</feature>
<dbReference type="GO" id="GO:0009272">
    <property type="term" value="P:fungal-type cell wall biogenesis"/>
    <property type="evidence" value="ECO:0007669"/>
    <property type="project" value="TreeGrafter"/>
</dbReference>
<evidence type="ECO:0000256" key="3">
    <source>
        <dbReference type="ARBA" id="ARBA00009699"/>
    </source>
</evidence>
<dbReference type="Pfam" id="PF03663">
    <property type="entry name" value="Glyco_hydro_76"/>
    <property type="match status" value="1"/>
</dbReference>
<keyword evidence="9 10" id="KW-0326">Glycosidase</keyword>
<proteinExistence type="inferred from homology"/>
<gene>
    <name evidence="12" type="ORF">BO72DRAFT_447542</name>
</gene>
<name>A0A8G1RQR9_9EURO</name>
<dbReference type="FunFam" id="1.50.10.20:FF:000006">
    <property type="entry name" value="Mannan endo-1,6-alpha-mannosidase"/>
    <property type="match status" value="1"/>
</dbReference>
<dbReference type="EMBL" id="KZ824640">
    <property type="protein sequence ID" value="RAK77750.1"/>
    <property type="molecule type" value="Genomic_DNA"/>
</dbReference>
<reference evidence="12 13" key="1">
    <citation type="submission" date="2018-02" db="EMBL/GenBank/DDBJ databases">
        <title>The genomes of Aspergillus section Nigri reveals drivers in fungal speciation.</title>
        <authorList>
            <consortium name="DOE Joint Genome Institute"/>
            <person name="Vesth T.C."/>
            <person name="Nybo J."/>
            <person name="Theobald S."/>
            <person name="Brandl J."/>
            <person name="Frisvad J.C."/>
            <person name="Nielsen K.F."/>
            <person name="Lyhne E.K."/>
            <person name="Kogle M.E."/>
            <person name="Kuo A."/>
            <person name="Riley R."/>
            <person name="Clum A."/>
            <person name="Nolan M."/>
            <person name="Lipzen A."/>
            <person name="Salamov A."/>
            <person name="Henrissat B."/>
            <person name="Wiebenga A."/>
            <person name="De vries R.P."/>
            <person name="Grigoriev I.V."/>
            <person name="Mortensen U.H."/>
            <person name="Andersen M.R."/>
            <person name="Baker S.E."/>
        </authorList>
    </citation>
    <scope>NUCLEOTIDE SEQUENCE [LARGE SCALE GENOMIC DNA]</scope>
    <source>
        <strain evidence="12 13">CBS 313.89</strain>
    </source>
</reference>
<evidence type="ECO:0000256" key="1">
    <source>
        <dbReference type="ARBA" id="ARBA00001452"/>
    </source>
</evidence>
<dbReference type="VEuPathDB" id="FungiDB:BO72DRAFT_447542"/>
<evidence type="ECO:0000256" key="2">
    <source>
        <dbReference type="ARBA" id="ARBA00004308"/>
    </source>
</evidence>
<feature type="chain" id="PRO_5034863495" description="Mannan endo-1,6-alpha-mannosidase" evidence="11">
    <location>
        <begin position="26"/>
        <end position="457"/>
    </location>
</feature>
<dbReference type="EC" id="3.2.1.101" evidence="4 10"/>
<sequence length="457" mass="48991">MARTTFQNLLKVAYAAALVAGTVSAIDLDINNEQSIKDAAATAAFNTMQHYNGNKTGEIPGVIPSLWGEGGVLFNLMIQYWYFTGDASYNPAVSQGMYWQIGDDDYMPSNWSSQIGNDDQMAWGLAAMTAAELDYPQDVNQTSWLTLAEGVFNTQVARWDTSNCGGGLRWQIWPFESGYTQKNAISNGGLFQLSARLARYTHNQTYADWADKIWDWSASVPLLNNKTWSIADSTNVDNGCTTQGNNQWTANYGPYISGAAYMYNYTNGQNSKWKSGLDGLLNVSFETFFPEKYGGLILSEILCEPAEVCNSLEDTYKGTFVSDLALASLVAPYISSEVSSRLQASAVGAAKQCTGGNNQTLCGRRWYSDEWDGTDGREEQLSATSIFFANMAGFTGKGVATAAAAADQTTGSAGTNGTSTNGTGVPVALNGAGRSSQGQFGVATAGVLAGLVLLLVL</sequence>
<dbReference type="Gene3D" id="1.50.10.20">
    <property type="match status" value="1"/>
</dbReference>
<dbReference type="GO" id="GO:0016052">
    <property type="term" value="P:carbohydrate catabolic process"/>
    <property type="evidence" value="ECO:0007669"/>
    <property type="project" value="InterPro"/>
</dbReference>
<dbReference type="InterPro" id="IPR005198">
    <property type="entry name" value="Glyco_hydro_76"/>
</dbReference>
<dbReference type="Proteomes" id="UP000249789">
    <property type="component" value="Unassembled WGS sequence"/>
</dbReference>
<evidence type="ECO:0000256" key="7">
    <source>
        <dbReference type="ARBA" id="ARBA00023136"/>
    </source>
</evidence>
<dbReference type="SUPFAM" id="SSF48208">
    <property type="entry name" value="Six-hairpin glycosidases"/>
    <property type="match status" value="1"/>
</dbReference>
<keyword evidence="5 11" id="KW-0732">Signal</keyword>
<evidence type="ECO:0000256" key="6">
    <source>
        <dbReference type="ARBA" id="ARBA00022801"/>
    </source>
</evidence>
<dbReference type="GO" id="GO:0008496">
    <property type="term" value="F:mannan endo-1,6-alpha-mannosidase activity"/>
    <property type="evidence" value="ECO:0007669"/>
    <property type="project" value="UniProtKB-UniRule"/>
</dbReference>
<evidence type="ECO:0000256" key="4">
    <source>
        <dbReference type="ARBA" id="ARBA00012350"/>
    </source>
</evidence>
<organism evidence="12 13">
    <name type="scientific">Aspergillus fijiensis CBS 313.89</name>
    <dbReference type="NCBI Taxonomy" id="1448319"/>
    <lineage>
        <taxon>Eukaryota</taxon>
        <taxon>Fungi</taxon>
        <taxon>Dikarya</taxon>
        <taxon>Ascomycota</taxon>
        <taxon>Pezizomycotina</taxon>
        <taxon>Eurotiomycetes</taxon>
        <taxon>Eurotiomycetidae</taxon>
        <taxon>Eurotiales</taxon>
        <taxon>Aspergillaceae</taxon>
        <taxon>Aspergillus</taxon>
    </lineage>
</organism>
<evidence type="ECO:0000313" key="12">
    <source>
        <dbReference type="EMBL" id="RAK77750.1"/>
    </source>
</evidence>
<evidence type="ECO:0000256" key="5">
    <source>
        <dbReference type="ARBA" id="ARBA00022729"/>
    </source>
</evidence>
<dbReference type="InterPro" id="IPR008928">
    <property type="entry name" value="6-hairpin_glycosidase_sf"/>
</dbReference>
<evidence type="ECO:0000256" key="10">
    <source>
        <dbReference type="PIRNR" id="PIRNR016302"/>
    </source>
</evidence>
<dbReference type="GO" id="GO:0012505">
    <property type="term" value="C:endomembrane system"/>
    <property type="evidence" value="ECO:0007669"/>
    <property type="project" value="UniProtKB-SubCell"/>
</dbReference>
<comment type="subcellular location">
    <subcellularLocation>
        <location evidence="2">Endomembrane system</location>
    </subcellularLocation>
</comment>
<evidence type="ECO:0000256" key="9">
    <source>
        <dbReference type="ARBA" id="ARBA00023295"/>
    </source>
</evidence>
<keyword evidence="7" id="KW-0472">Membrane</keyword>
<comment type="similarity">
    <text evidence="3 10">Belongs to the glycosyl hydrolase 76 family.</text>
</comment>
<dbReference type="InterPro" id="IPR014480">
    <property type="entry name" value="Mannan-1_6-alpha_mannosidase"/>
</dbReference>
<evidence type="ECO:0000256" key="8">
    <source>
        <dbReference type="ARBA" id="ARBA00023180"/>
    </source>
</evidence>
<keyword evidence="6 10" id="KW-0378">Hydrolase</keyword>
<dbReference type="PANTHER" id="PTHR12145:SF37">
    <property type="entry name" value="MANNAN ENDO-1,6-ALPHA-MANNOSIDASE"/>
    <property type="match status" value="1"/>
</dbReference>
<dbReference type="AlphaFoldDB" id="A0A8G1RQR9"/>
<dbReference type="RefSeq" id="XP_040801760.1">
    <property type="nucleotide sequence ID" value="XM_040944569.1"/>
</dbReference>
<dbReference type="PANTHER" id="PTHR12145">
    <property type="entry name" value="MANNAN ENDO-1,6-ALPHA-MANNOSIDASE DCW1"/>
    <property type="match status" value="1"/>
</dbReference>